<reference evidence="4 5" key="1">
    <citation type="submission" date="2017-05" db="EMBL/GenBank/DDBJ databases">
        <title>The Genome Sequence of Enterococcus faecium 7H8_DIV0219.</title>
        <authorList>
            <consortium name="The Broad Institute Genomics Platform"/>
            <consortium name="The Broad Institute Genomic Center for Infectious Diseases"/>
            <person name="Earl A."/>
            <person name="Manson A."/>
            <person name="Schwartman J."/>
            <person name="Gilmore M."/>
            <person name="Abouelleil A."/>
            <person name="Cao P."/>
            <person name="Chapman S."/>
            <person name="Cusick C."/>
            <person name="Shea T."/>
            <person name="Young S."/>
            <person name="Neafsey D."/>
            <person name="Nusbaum C."/>
            <person name="Birren B."/>
        </authorList>
    </citation>
    <scope>NUCLEOTIDE SEQUENCE [LARGE SCALE GENOMIC DNA]</scope>
    <source>
        <strain evidence="4 5">7H8_DIV0219</strain>
    </source>
</reference>
<feature type="compositionally biased region" description="Polar residues" evidence="2">
    <location>
        <begin position="211"/>
        <end position="221"/>
    </location>
</feature>
<dbReference type="EMBL" id="NGKW01000003">
    <property type="protein sequence ID" value="OTN93933.1"/>
    <property type="molecule type" value="Genomic_DNA"/>
</dbReference>
<feature type="coiled-coil region" evidence="1">
    <location>
        <begin position="30"/>
        <end position="147"/>
    </location>
</feature>
<reference evidence="3 6" key="2">
    <citation type="submission" date="2018-07" db="EMBL/GenBank/DDBJ databases">
        <title>High quality draft genome sequencing of Enterococcus faecium exhibiting probiotic potential isolated from mucus of freshwater fish.</title>
        <authorList>
            <person name="El-Jeni R."/>
            <person name="Ghedira K."/>
            <person name="Abdelhak S."/>
            <person name="El-Bour M."/>
            <person name="Bouhaouala-Zahar B."/>
        </authorList>
    </citation>
    <scope>NUCLEOTIDE SEQUENCE [LARGE SCALE GENOMIC DNA]</scope>
    <source>
        <strain evidence="3 6">R.A73</strain>
    </source>
</reference>
<dbReference type="Proteomes" id="UP000194885">
    <property type="component" value="Unassembled WGS sequence"/>
</dbReference>
<proteinExistence type="predicted"/>
<evidence type="ECO:0000256" key="1">
    <source>
        <dbReference type="SAM" id="Coils"/>
    </source>
</evidence>
<gene>
    <name evidence="4" type="ORF">A5810_001812</name>
    <name evidence="3" type="ORF">DTX73_09885</name>
</gene>
<feature type="compositionally biased region" description="Low complexity" evidence="2">
    <location>
        <begin position="245"/>
        <end position="263"/>
    </location>
</feature>
<name>A0A242BEK5_ENTFC</name>
<organism evidence="4 5">
    <name type="scientific">Enterococcus faecium</name>
    <name type="common">Streptococcus faecium</name>
    <dbReference type="NCBI Taxonomy" id="1352"/>
    <lineage>
        <taxon>Bacteria</taxon>
        <taxon>Bacillati</taxon>
        <taxon>Bacillota</taxon>
        <taxon>Bacilli</taxon>
        <taxon>Lactobacillales</taxon>
        <taxon>Enterococcaceae</taxon>
        <taxon>Enterococcus</taxon>
    </lineage>
</organism>
<evidence type="ECO:0000313" key="5">
    <source>
        <dbReference type="Proteomes" id="UP000194885"/>
    </source>
</evidence>
<evidence type="ECO:0000313" key="6">
    <source>
        <dbReference type="Proteomes" id="UP000448762"/>
    </source>
</evidence>
<dbReference type="EMBL" id="QOVC01000007">
    <property type="protein sequence ID" value="KAA0690039.1"/>
    <property type="molecule type" value="Genomic_DNA"/>
</dbReference>
<evidence type="ECO:0000313" key="3">
    <source>
        <dbReference type="EMBL" id="KAA0690039.1"/>
    </source>
</evidence>
<protein>
    <submittedName>
        <fullName evidence="4">Uncharacterized protein</fullName>
    </submittedName>
</protein>
<evidence type="ECO:0000256" key="2">
    <source>
        <dbReference type="SAM" id="MobiDB-lite"/>
    </source>
</evidence>
<feature type="region of interest" description="Disordered" evidence="2">
    <location>
        <begin position="208"/>
        <end position="263"/>
    </location>
</feature>
<keyword evidence="1" id="KW-0175">Coiled coil</keyword>
<dbReference type="Proteomes" id="UP000448762">
    <property type="component" value="Unassembled WGS sequence"/>
</dbReference>
<sequence length="263" mass="29867">MPKEDIANSPDYRQETLLDKMISEIKDPSIKKLAAQLQEKTNAVDIAKTNASNYGKLTPESKITEYKNEYNEAKSEVEKAREELGKRSPTILKTFDDTRKTMAKQQVQQKQKEQSFKKQEAKQETSLNDFKSMLATQKNNLKQYKNVNTFMNRRFNKNKIANAIQNYVTTQVKINNALSANPSLGWNARKEMAELENPPKKLQKAVEEYKQNLSKSLTSHQVKNRRKSTHAALGNLTQHASEKASGSNLSSPSLPKPNHTLGK</sequence>
<dbReference type="RefSeq" id="WP_086323451.1">
    <property type="nucleotide sequence ID" value="NZ_JABTDD010000009.1"/>
</dbReference>
<dbReference type="AlphaFoldDB" id="A0A242BEK5"/>
<comment type="caution">
    <text evidence="4">The sequence shown here is derived from an EMBL/GenBank/DDBJ whole genome shotgun (WGS) entry which is preliminary data.</text>
</comment>
<evidence type="ECO:0000313" key="4">
    <source>
        <dbReference type="EMBL" id="OTN93933.1"/>
    </source>
</evidence>
<accession>A0A242BEK5</accession>